<dbReference type="GO" id="GO:0004673">
    <property type="term" value="F:protein histidine kinase activity"/>
    <property type="evidence" value="ECO:0007669"/>
    <property type="project" value="UniProtKB-EC"/>
</dbReference>
<dbReference type="InterPro" id="IPR035965">
    <property type="entry name" value="PAS-like_dom_sf"/>
</dbReference>
<dbReference type="PROSITE" id="PS50112">
    <property type="entry name" value="PAS"/>
    <property type="match status" value="1"/>
</dbReference>
<evidence type="ECO:0000259" key="7">
    <source>
        <dbReference type="PROSITE" id="PS50109"/>
    </source>
</evidence>
<dbReference type="InterPro" id="IPR000700">
    <property type="entry name" value="PAS-assoc_C"/>
</dbReference>
<evidence type="ECO:0000256" key="4">
    <source>
        <dbReference type="ARBA" id="ARBA00022679"/>
    </source>
</evidence>
<protein>
    <recommendedName>
        <fullName evidence="2">histidine kinase</fullName>
        <ecNumber evidence="2">2.7.13.3</ecNumber>
    </recommendedName>
</protein>
<dbReference type="PROSITE" id="PS50113">
    <property type="entry name" value="PAC"/>
    <property type="match status" value="1"/>
</dbReference>
<evidence type="ECO:0000256" key="1">
    <source>
        <dbReference type="ARBA" id="ARBA00000085"/>
    </source>
</evidence>
<feature type="domain" description="PAC" evidence="9">
    <location>
        <begin position="151"/>
        <end position="203"/>
    </location>
</feature>
<keyword evidence="11" id="KW-1185">Reference proteome</keyword>
<dbReference type="Gene3D" id="3.30.450.20">
    <property type="entry name" value="PAS domain"/>
    <property type="match status" value="1"/>
</dbReference>
<keyword evidence="4" id="KW-0808">Transferase</keyword>
<keyword evidence="3" id="KW-0597">Phosphoprotein</keyword>
<sequence>MTNNSEEQWKKIIGLGASSHRKSYYPELQEQIIELKRKNEELNAMNEEILATEEELRQNYTELQQRENELIASRSRFQEVLENSSVAFYKKNYQIDTYEYLSPVILEITGYTPDEATLFTVDEIHSRVHPDDTTEIREYVQDIITKGGGRGVVEYRFRHKNGTELWLKDIFCIVVDSSGNPLYSIGSIQDITEHKKVEVIAKRSQEKLVYLNNVTIQETLNANYALTGYVELLKELNTDERLLPYLEPVHSLTRKISDILQYSKSYQDLGSKKPAWHNLSIVVLNAISHLDLSHLSREMDLEGLECYADPLLEYAFSTIFENVITHGRNATHLSLRYKEGDETLSLIIEDNGVGVPAELKDLIFEKSYARDKGMGLFLVREILSLTGISIIENGTPGKGARFEIRIPASGYRLAKSD</sequence>
<dbReference type="PRINTS" id="PR00344">
    <property type="entry name" value="BCTRLSENSOR"/>
</dbReference>
<feature type="domain" description="Histidine kinase" evidence="7">
    <location>
        <begin position="312"/>
        <end position="410"/>
    </location>
</feature>
<comment type="caution">
    <text evidence="10">The sequence shown here is derived from an EMBL/GenBank/DDBJ whole genome shotgun (WGS) entry which is preliminary data.</text>
</comment>
<dbReference type="Pfam" id="PF08447">
    <property type="entry name" value="PAS_3"/>
    <property type="match status" value="1"/>
</dbReference>
<dbReference type="InterPro" id="IPR013655">
    <property type="entry name" value="PAS_fold_3"/>
</dbReference>
<dbReference type="EC" id="2.7.13.3" evidence="2"/>
<dbReference type="SMART" id="SM00387">
    <property type="entry name" value="HATPase_c"/>
    <property type="match status" value="1"/>
</dbReference>
<evidence type="ECO:0000256" key="3">
    <source>
        <dbReference type="ARBA" id="ARBA00022553"/>
    </source>
</evidence>
<evidence type="ECO:0000259" key="9">
    <source>
        <dbReference type="PROSITE" id="PS50113"/>
    </source>
</evidence>
<dbReference type="InterPro" id="IPR001610">
    <property type="entry name" value="PAC"/>
</dbReference>
<reference evidence="10 11" key="1">
    <citation type="submission" date="2018-05" db="EMBL/GenBank/DDBJ databases">
        <title>Draft genome of Methanospirillum lacunae Ki8-1.</title>
        <authorList>
            <person name="Dueholm M.S."/>
            <person name="Nielsen P.H."/>
            <person name="Bakmann L.F."/>
            <person name="Otzen D.E."/>
        </authorList>
    </citation>
    <scope>NUCLEOTIDE SEQUENCE [LARGE SCALE GENOMIC DNA]</scope>
    <source>
        <strain evidence="10 11">Ki8-1</strain>
    </source>
</reference>
<dbReference type="InterPro" id="IPR004358">
    <property type="entry name" value="Sig_transdc_His_kin-like_C"/>
</dbReference>
<organism evidence="10 11">
    <name type="scientific">Methanospirillum lacunae</name>
    <dbReference type="NCBI Taxonomy" id="668570"/>
    <lineage>
        <taxon>Archaea</taxon>
        <taxon>Methanobacteriati</taxon>
        <taxon>Methanobacteriota</taxon>
        <taxon>Stenosarchaea group</taxon>
        <taxon>Methanomicrobia</taxon>
        <taxon>Methanomicrobiales</taxon>
        <taxon>Methanospirillaceae</taxon>
        <taxon>Methanospirillum</taxon>
    </lineage>
</organism>
<dbReference type="InterPro" id="IPR005467">
    <property type="entry name" value="His_kinase_dom"/>
</dbReference>
<dbReference type="SUPFAM" id="SSF55785">
    <property type="entry name" value="PYP-like sensor domain (PAS domain)"/>
    <property type="match status" value="1"/>
</dbReference>
<dbReference type="PROSITE" id="PS50109">
    <property type="entry name" value="HIS_KIN"/>
    <property type="match status" value="1"/>
</dbReference>
<dbReference type="PANTHER" id="PTHR43304:SF1">
    <property type="entry name" value="PAC DOMAIN-CONTAINING PROTEIN"/>
    <property type="match status" value="1"/>
</dbReference>
<accession>A0A2V2N092</accession>
<proteinExistence type="predicted"/>
<feature type="coiled-coil region" evidence="6">
    <location>
        <begin position="25"/>
        <end position="73"/>
    </location>
</feature>
<dbReference type="Pfam" id="PF02518">
    <property type="entry name" value="HATPase_c"/>
    <property type="match status" value="1"/>
</dbReference>
<dbReference type="GeneID" id="97548156"/>
<dbReference type="InterPro" id="IPR000014">
    <property type="entry name" value="PAS"/>
</dbReference>
<dbReference type="OrthoDB" id="116953at2157"/>
<dbReference type="EMBL" id="QGMY01000007">
    <property type="protein sequence ID" value="PWR71985.1"/>
    <property type="molecule type" value="Genomic_DNA"/>
</dbReference>
<dbReference type="Gene3D" id="3.30.565.10">
    <property type="entry name" value="Histidine kinase-like ATPase, C-terminal domain"/>
    <property type="match status" value="1"/>
</dbReference>
<keyword evidence="6" id="KW-0175">Coiled coil</keyword>
<dbReference type="InterPro" id="IPR036890">
    <property type="entry name" value="HATPase_C_sf"/>
</dbReference>
<name>A0A2V2N092_9EURY</name>
<dbReference type="InterPro" id="IPR052162">
    <property type="entry name" value="Sensor_kinase/Photoreceptor"/>
</dbReference>
<dbReference type="SMART" id="SM00086">
    <property type="entry name" value="PAC"/>
    <property type="match status" value="1"/>
</dbReference>
<dbReference type="CDD" id="cd00075">
    <property type="entry name" value="HATPase"/>
    <property type="match status" value="1"/>
</dbReference>
<keyword evidence="5" id="KW-0418">Kinase</keyword>
<evidence type="ECO:0000256" key="6">
    <source>
        <dbReference type="SAM" id="Coils"/>
    </source>
</evidence>
<gene>
    <name evidence="10" type="ORF">DK846_08295</name>
</gene>
<dbReference type="SUPFAM" id="SSF55874">
    <property type="entry name" value="ATPase domain of HSP90 chaperone/DNA topoisomerase II/histidine kinase"/>
    <property type="match status" value="1"/>
</dbReference>
<dbReference type="CDD" id="cd00130">
    <property type="entry name" value="PAS"/>
    <property type="match status" value="1"/>
</dbReference>
<dbReference type="NCBIfam" id="TIGR00229">
    <property type="entry name" value="sensory_box"/>
    <property type="match status" value="1"/>
</dbReference>
<evidence type="ECO:0000256" key="2">
    <source>
        <dbReference type="ARBA" id="ARBA00012438"/>
    </source>
</evidence>
<evidence type="ECO:0000256" key="5">
    <source>
        <dbReference type="ARBA" id="ARBA00022777"/>
    </source>
</evidence>
<dbReference type="Proteomes" id="UP000245657">
    <property type="component" value="Unassembled WGS sequence"/>
</dbReference>
<evidence type="ECO:0000259" key="8">
    <source>
        <dbReference type="PROSITE" id="PS50112"/>
    </source>
</evidence>
<dbReference type="RefSeq" id="WP_109968475.1">
    <property type="nucleotide sequence ID" value="NZ_CP176093.1"/>
</dbReference>
<dbReference type="InterPro" id="IPR003594">
    <property type="entry name" value="HATPase_dom"/>
</dbReference>
<evidence type="ECO:0000313" key="11">
    <source>
        <dbReference type="Proteomes" id="UP000245657"/>
    </source>
</evidence>
<feature type="domain" description="PAS" evidence="8">
    <location>
        <begin position="73"/>
        <end position="147"/>
    </location>
</feature>
<evidence type="ECO:0000313" key="10">
    <source>
        <dbReference type="EMBL" id="PWR71985.1"/>
    </source>
</evidence>
<dbReference type="PANTHER" id="PTHR43304">
    <property type="entry name" value="PHYTOCHROME-LIKE PROTEIN CPH1"/>
    <property type="match status" value="1"/>
</dbReference>
<comment type="catalytic activity">
    <reaction evidence="1">
        <text>ATP + protein L-histidine = ADP + protein N-phospho-L-histidine.</text>
        <dbReference type="EC" id="2.7.13.3"/>
    </reaction>
</comment>
<dbReference type="AlphaFoldDB" id="A0A2V2N092"/>